<keyword evidence="7 9" id="KW-0687">Ribonucleoprotein</keyword>
<evidence type="ECO:0000256" key="9">
    <source>
        <dbReference type="HAMAP-Rule" id="MF_01318"/>
    </source>
</evidence>
<name>A0ABT6NX59_9BACT</name>
<dbReference type="CDD" id="cd00403">
    <property type="entry name" value="Ribosomal_L1"/>
    <property type="match status" value="1"/>
</dbReference>
<proteinExistence type="inferred from homology"/>
<keyword evidence="6 9" id="KW-0689">Ribosomal protein</keyword>
<reference evidence="11 12" key="1">
    <citation type="submission" date="2023-04" db="EMBL/GenBank/DDBJ databases">
        <title>The genome sequence of Polyangium sorediatum DSM14670.</title>
        <authorList>
            <person name="Zhang X."/>
        </authorList>
    </citation>
    <scope>NUCLEOTIDE SEQUENCE [LARGE SCALE GENOMIC DNA]</scope>
    <source>
        <strain evidence="11 12">DSM 14670</strain>
    </source>
</reference>
<dbReference type="InterPro" id="IPR023673">
    <property type="entry name" value="Ribosomal_uL1_CS"/>
</dbReference>
<dbReference type="GO" id="GO:0005840">
    <property type="term" value="C:ribosome"/>
    <property type="evidence" value="ECO:0007669"/>
    <property type="project" value="UniProtKB-KW"/>
</dbReference>
<protein>
    <recommendedName>
        <fullName evidence="8 9">Large ribosomal subunit protein uL1</fullName>
    </recommendedName>
</protein>
<evidence type="ECO:0000256" key="2">
    <source>
        <dbReference type="ARBA" id="ARBA00022491"/>
    </source>
</evidence>
<dbReference type="InterPro" id="IPR002143">
    <property type="entry name" value="Ribosomal_uL1"/>
</dbReference>
<comment type="caution">
    <text evidence="11">The sequence shown here is derived from an EMBL/GenBank/DDBJ whole genome shotgun (WGS) entry which is preliminary data.</text>
</comment>
<evidence type="ECO:0000256" key="4">
    <source>
        <dbReference type="ARBA" id="ARBA00022845"/>
    </source>
</evidence>
<comment type="similarity">
    <text evidence="1 9 10">Belongs to the universal ribosomal protein uL1 family.</text>
</comment>
<dbReference type="Gene3D" id="3.40.50.790">
    <property type="match status" value="1"/>
</dbReference>
<dbReference type="Proteomes" id="UP001160301">
    <property type="component" value="Unassembled WGS sequence"/>
</dbReference>
<comment type="function">
    <text evidence="9">Binds directly to 23S rRNA. The L1 stalk is quite mobile in the ribosome, and is involved in E site tRNA release.</text>
</comment>
<keyword evidence="5 9" id="KW-0694">RNA-binding</keyword>
<dbReference type="InterPro" id="IPR028364">
    <property type="entry name" value="Ribosomal_uL1/biogenesis"/>
</dbReference>
<evidence type="ECO:0000256" key="6">
    <source>
        <dbReference type="ARBA" id="ARBA00022980"/>
    </source>
</evidence>
<evidence type="ECO:0000256" key="3">
    <source>
        <dbReference type="ARBA" id="ARBA00022730"/>
    </source>
</evidence>
<dbReference type="RefSeq" id="WP_136969190.1">
    <property type="nucleotide sequence ID" value="NZ_JARZHI010000024.1"/>
</dbReference>
<keyword evidence="2 9" id="KW-0678">Repressor</keyword>
<dbReference type="Gene3D" id="3.30.190.20">
    <property type="match status" value="1"/>
</dbReference>
<evidence type="ECO:0000313" key="11">
    <source>
        <dbReference type="EMBL" id="MDI1432929.1"/>
    </source>
</evidence>
<dbReference type="NCBIfam" id="TIGR01169">
    <property type="entry name" value="rplA_bact"/>
    <property type="match status" value="1"/>
</dbReference>
<dbReference type="Pfam" id="PF00687">
    <property type="entry name" value="Ribosomal_L1"/>
    <property type="match status" value="1"/>
</dbReference>
<dbReference type="InterPro" id="IPR023674">
    <property type="entry name" value="Ribosomal_uL1-like"/>
</dbReference>
<organism evidence="11 12">
    <name type="scientific">Polyangium sorediatum</name>
    <dbReference type="NCBI Taxonomy" id="889274"/>
    <lineage>
        <taxon>Bacteria</taxon>
        <taxon>Pseudomonadati</taxon>
        <taxon>Myxococcota</taxon>
        <taxon>Polyangia</taxon>
        <taxon>Polyangiales</taxon>
        <taxon>Polyangiaceae</taxon>
        <taxon>Polyangium</taxon>
    </lineage>
</organism>
<dbReference type="HAMAP" id="MF_01318_B">
    <property type="entry name" value="Ribosomal_uL1_B"/>
    <property type="match status" value="1"/>
</dbReference>
<dbReference type="SUPFAM" id="SSF56808">
    <property type="entry name" value="Ribosomal protein L1"/>
    <property type="match status" value="1"/>
</dbReference>
<keyword evidence="9" id="KW-0820">tRNA-binding</keyword>
<keyword evidence="12" id="KW-1185">Reference proteome</keyword>
<evidence type="ECO:0000313" key="12">
    <source>
        <dbReference type="Proteomes" id="UP001160301"/>
    </source>
</evidence>
<evidence type="ECO:0000256" key="5">
    <source>
        <dbReference type="ARBA" id="ARBA00022884"/>
    </source>
</evidence>
<evidence type="ECO:0000256" key="8">
    <source>
        <dbReference type="ARBA" id="ARBA00035241"/>
    </source>
</evidence>
<gene>
    <name evidence="9 11" type="primary">rplA</name>
    <name evidence="11" type="ORF">QHF89_25750</name>
</gene>
<dbReference type="PANTHER" id="PTHR36427:SF3">
    <property type="entry name" value="LARGE RIBOSOMAL SUBUNIT PROTEIN UL1M"/>
    <property type="match status" value="1"/>
</dbReference>
<dbReference type="PROSITE" id="PS01199">
    <property type="entry name" value="RIBOSOMAL_L1"/>
    <property type="match status" value="1"/>
</dbReference>
<dbReference type="InterPro" id="IPR005878">
    <property type="entry name" value="Ribosom_uL1_bac-type"/>
</dbReference>
<accession>A0ABT6NX59</accession>
<evidence type="ECO:0000256" key="1">
    <source>
        <dbReference type="ARBA" id="ARBA00010531"/>
    </source>
</evidence>
<dbReference type="EMBL" id="JARZHI010000024">
    <property type="protein sequence ID" value="MDI1432929.1"/>
    <property type="molecule type" value="Genomic_DNA"/>
</dbReference>
<sequence>MPKVAKKRAAAQAMVDSTRKYTLQEACALVKQAASAKFDETVDIAVRLGVNPRHADQMVRGAVVMPAGTGQSVRVLVFAKGEKAKEAEAAGADFVGEADLVNKIQEGFMDFDRVIATPDMMGLVGKLGRILGPRGLMPNPKVGTVTVDVKTAVSEAKAGKVEYRVEKAGIVHARIGKASFKEDALVKNAEALIQALIRAKPSTAKGIYLRSITMSSTMGPGVRIDPVHLSDKGEEG</sequence>
<keyword evidence="3 9" id="KW-0699">rRNA-binding</keyword>
<dbReference type="InterPro" id="IPR016095">
    <property type="entry name" value="Ribosomal_uL1_3-a/b-sand"/>
</dbReference>
<dbReference type="PIRSF" id="PIRSF002155">
    <property type="entry name" value="Ribosomal_L1"/>
    <property type="match status" value="1"/>
</dbReference>
<evidence type="ECO:0000256" key="7">
    <source>
        <dbReference type="ARBA" id="ARBA00023274"/>
    </source>
</evidence>
<evidence type="ECO:0000256" key="10">
    <source>
        <dbReference type="RuleBase" id="RU000659"/>
    </source>
</evidence>
<dbReference type="PANTHER" id="PTHR36427">
    <property type="entry name" value="54S RIBOSOMAL PROTEIN L1, MITOCHONDRIAL"/>
    <property type="match status" value="1"/>
</dbReference>
<comment type="function">
    <text evidence="9">Protein L1 is also a translational repressor protein, it controls the translation of the L11 operon by binding to its mRNA.</text>
</comment>
<keyword evidence="4 9" id="KW-0810">Translation regulation</keyword>
<comment type="subunit">
    <text evidence="9">Part of the 50S ribosomal subunit.</text>
</comment>